<dbReference type="RefSeq" id="WP_015779616.1">
    <property type="nucleotide sequence ID" value="NC_013169.1"/>
</dbReference>
<evidence type="ECO:0000256" key="5">
    <source>
        <dbReference type="ARBA" id="ARBA00022598"/>
    </source>
</evidence>
<comment type="subcellular location">
    <subcellularLocation>
        <location evidence="1 14">Cytoplasm</location>
    </subcellularLocation>
</comment>
<evidence type="ECO:0000256" key="3">
    <source>
        <dbReference type="ARBA" id="ARBA00012211"/>
    </source>
</evidence>
<evidence type="ECO:0000256" key="8">
    <source>
        <dbReference type="ARBA" id="ARBA00022840"/>
    </source>
</evidence>
<dbReference type="SUPFAM" id="SSF51984">
    <property type="entry name" value="MurCD N-terminal domain"/>
    <property type="match status" value="1"/>
</dbReference>
<keyword evidence="10 14" id="KW-0573">Peptidoglycan synthesis</keyword>
<dbReference type="HAMAP" id="MF_00046">
    <property type="entry name" value="MurC"/>
    <property type="match status" value="1"/>
</dbReference>
<keyword evidence="9 14" id="KW-0133">Cell shape</keyword>
<feature type="binding site" evidence="14">
    <location>
        <begin position="141"/>
        <end position="147"/>
    </location>
    <ligand>
        <name>ATP</name>
        <dbReference type="ChEBI" id="CHEBI:30616"/>
    </ligand>
</feature>
<dbReference type="InterPro" id="IPR036615">
    <property type="entry name" value="Mur_ligase_C_dom_sf"/>
</dbReference>
<feature type="domain" description="Mur ligase central" evidence="17">
    <location>
        <begin position="139"/>
        <end position="325"/>
    </location>
</feature>
<dbReference type="HOGENOM" id="CLU_028104_2_2_11"/>
<dbReference type="SUPFAM" id="SSF53623">
    <property type="entry name" value="MurD-like peptide ligases, catalytic domain"/>
    <property type="match status" value="1"/>
</dbReference>
<evidence type="ECO:0000259" key="16">
    <source>
        <dbReference type="Pfam" id="PF02875"/>
    </source>
</evidence>
<evidence type="ECO:0000256" key="9">
    <source>
        <dbReference type="ARBA" id="ARBA00022960"/>
    </source>
</evidence>
<dbReference type="NCBIfam" id="TIGR01082">
    <property type="entry name" value="murC"/>
    <property type="match status" value="1"/>
</dbReference>
<evidence type="ECO:0000256" key="12">
    <source>
        <dbReference type="ARBA" id="ARBA00023316"/>
    </source>
</evidence>
<evidence type="ECO:0000256" key="14">
    <source>
        <dbReference type="HAMAP-Rule" id="MF_00046"/>
    </source>
</evidence>
<dbReference type="STRING" id="478801.Ksed_16560"/>
<evidence type="ECO:0000256" key="1">
    <source>
        <dbReference type="ARBA" id="ARBA00004496"/>
    </source>
</evidence>
<evidence type="ECO:0000256" key="10">
    <source>
        <dbReference type="ARBA" id="ARBA00022984"/>
    </source>
</evidence>
<dbReference type="InterPro" id="IPR036565">
    <property type="entry name" value="Mur-like_cat_sf"/>
</dbReference>
<dbReference type="GO" id="GO:0005524">
    <property type="term" value="F:ATP binding"/>
    <property type="evidence" value="ECO:0007669"/>
    <property type="project" value="UniProtKB-UniRule"/>
</dbReference>
<dbReference type="InterPro" id="IPR000713">
    <property type="entry name" value="Mur_ligase_N"/>
</dbReference>
<dbReference type="Gene3D" id="3.40.1190.10">
    <property type="entry name" value="Mur-like, catalytic domain"/>
    <property type="match status" value="1"/>
</dbReference>
<reference evidence="18 19" key="1">
    <citation type="journal article" date="2009" name="Stand. Genomic Sci.">
        <title>Complete genome sequence of Kytococcus sedentarius type strain (541).</title>
        <authorList>
            <person name="Sims D."/>
            <person name="Brettin T."/>
            <person name="Detter J.C."/>
            <person name="Han C."/>
            <person name="Lapidus A."/>
            <person name="Copeland A."/>
            <person name="Glavina Del Rio T."/>
            <person name="Nolan M."/>
            <person name="Chen F."/>
            <person name="Lucas S."/>
            <person name="Tice H."/>
            <person name="Cheng J.F."/>
            <person name="Bruce D."/>
            <person name="Goodwin L."/>
            <person name="Pitluck S."/>
            <person name="Ovchinnikova G."/>
            <person name="Pati A."/>
            <person name="Ivanova N."/>
            <person name="Mavrommatis K."/>
            <person name="Chen A."/>
            <person name="Palaniappan K."/>
            <person name="D'haeseleer P."/>
            <person name="Chain P."/>
            <person name="Bristow J."/>
            <person name="Eisen J.A."/>
            <person name="Markowitz V."/>
            <person name="Hugenholtz P."/>
            <person name="Schneider S."/>
            <person name="Goker M."/>
            <person name="Pukall R."/>
            <person name="Kyrpides N.C."/>
            <person name="Klenk H.P."/>
        </authorList>
    </citation>
    <scope>NUCLEOTIDE SEQUENCE [LARGE SCALE GENOMIC DNA]</scope>
    <source>
        <strain evidence="19">ATCC 14392 / DSM 20547 / JCM 11482 / CCUG 33030 / NBRC 15357 / NCTC 11040 / CCM 314 / 541</strain>
    </source>
</reference>
<feature type="domain" description="Mur ligase C-terminal" evidence="16">
    <location>
        <begin position="372"/>
        <end position="501"/>
    </location>
</feature>
<comment type="similarity">
    <text evidence="14">Belongs to the MurCDEF family.</text>
</comment>
<proteinExistence type="inferred from homology"/>
<dbReference type="Pfam" id="PF08245">
    <property type="entry name" value="Mur_ligase_M"/>
    <property type="match status" value="1"/>
</dbReference>
<name>C7NIN3_KYTSD</name>
<dbReference type="InterPro" id="IPR013221">
    <property type="entry name" value="Mur_ligase_cen"/>
</dbReference>
<evidence type="ECO:0000313" key="18">
    <source>
        <dbReference type="EMBL" id="ACV06671.1"/>
    </source>
</evidence>
<keyword evidence="12 14" id="KW-0961">Cell wall biogenesis/degradation</keyword>
<dbReference type="GO" id="GO:0005737">
    <property type="term" value="C:cytoplasm"/>
    <property type="evidence" value="ECO:0007669"/>
    <property type="project" value="UniProtKB-SubCell"/>
</dbReference>
<comment type="function">
    <text evidence="14">Cell wall formation.</text>
</comment>
<dbReference type="PANTHER" id="PTHR43445">
    <property type="entry name" value="UDP-N-ACETYLMURAMATE--L-ALANINE LIGASE-RELATED"/>
    <property type="match status" value="1"/>
</dbReference>
<dbReference type="UniPathway" id="UPA00219"/>
<dbReference type="InterPro" id="IPR050061">
    <property type="entry name" value="MurCDEF_pg_biosynth"/>
</dbReference>
<evidence type="ECO:0000256" key="11">
    <source>
        <dbReference type="ARBA" id="ARBA00023306"/>
    </source>
</evidence>
<keyword evidence="7 14" id="KW-0547">Nucleotide-binding</keyword>
<dbReference type="Proteomes" id="UP000006666">
    <property type="component" value="Chromosome"/>
</dbReference>
<dbReference type="eggNOG" id="COG0773">
    <property type="taxonomic scope" value="Bacteria"/>
</dbReference>
<keyword evidence="8 14" id="KW-0067">ATP-binding</keyword>
<protein>
    <recommendedName>
        <fullName evidence="3 14">UDP-N-acetylmuramate--L-alanine ligase</fullName>
        <ecNumber evidence="3 14">6.3.2.8</ecNumber>
    </recommendedName>
    <alternativeName>
        <fullName evidence="14">UDP-N-acetylmuramoyl-L-alanine synthetase</fullName>
    </alternativeName>
</protein>
<dbReference type="Pfam" id="PF01225">
    <property type="entry name" value="Mur_ligase"/>
    <property type="match status" value="1"/>
</dbReference>
<evidence type="ECO:0000256" key="4">
    <source>
        <dbReference type="ARBA" id="ARBA00022490"/>
    </source>
</evidence>
<dbReference type="GO" id="GO:0008763">
    <property type="term" value="F:UDP-N-acetylmuramate-L-alanine ligase activity"/>
    <property type="evidence" value="ECO:0007669"/>
    <property type="project" value="UniProtKB-UniRule"/>
</dbReference>
<dbReference type="Gene3D" id="3.90.190.20">
    <property type="entry name" value="Mur ligase, C-terminal domain"/>
    <property type="match status" value="1"/>
</dbReference>
<evidence type="ECO:0000313" key="19">
    <source>
        <dbReference type="Proteomes" id="UP000006666"/>
    </source>
</evidence>
<dbReference type="GO" id="GO:0071555">
    <property type="term" value="P:cell wall organization"/>
    <property type="evidence" value="ECO:0007669"/>
    <property type="project" value="UniProtKB-KW"/>
</dbReference>
<dbReference type="EC" id="6.3.2.8" evidence="3 14"/>
<gene>
    <name evidence="14" type="primary">murC</name>
    <name evidence="18" type="ordered locus">Ksed_16560</name>
</gene>
<keyword evidence="19" id="KW-1185">Reference proteome</keyword>
<dbReference type="EMBL" id="CP001686">
    <property type="protein sequence ID" value="ACV06671.1"/>
    <property type="molecule type" value="Genomic_DNA"/>
</dbReference>
<evidence type="ECO:0000256" key="13">
    <source>
        <dbReference type="ARBA" id="ARBA00047833"/>
    </source>
</evidence>
<dbReference type="PANTHER" id="PTHR43445:SF3">
    <property type="entry name" value="UDP-N-ACETYLMURAMATE--L-ALANINE LIGASE"/>
    <property type="match status" value="1"/>
</dbReference>
<evidence type="ECO:0000259" key="17">
    <source>
        <dbReference type="Pfam" id="PF08245"/>
    </source>
</evidence>
<organism evidence="18 19">
    <name type="scientific">Kytococcus sedentarius (strain ATCC 14392 / DSM 20547 / JCM 11482 / CCUG 33030 / NBRC 15357 / NCTC 11040 / CCM 314 / 541)</name>
    <name type="common">Micrococcus sedentarius</name>
    <dbReference type="NCBI Taxonomy" id="478801"/>
    <lineage>
        <taxon>Bacteria</taxon>
        <taxon>Bacillati</taxon>
        <taxon>Actinomycetota</taxon>
        <taxon>Actinomycetes</taxon>
        <taxon>Micrococcales</taxon>
        <taxon>Kytococcaceae</taxon>
        <taxon>Kytococcus</taxon>
    </lineage>
</organism>
<comment type="pathway">
    <text evidence="2 14">Cell wall biogenesis; peptidoglycan biosynthesis.</text>
</comment>
<evidence type="ECO:0000256" key="2">
    <source>
        <dbReference type="ARBA" id="ARBA00004752"/>
    </source>
</evidence>
<accession>C7NIN3</accession>
<keyword evidence="4 14" id="KW-0963">Cytoplasm</keyword>
<keyword evidence="5 14" id="KW-0436">Ligase</keyword>
<keyword evidence="6 14" id="KW-0132">Cell division</keyword>
<dbReference type="InterPro" id="IPR005758">
    <property type="entry name" value="UDP-N-AcMur_Ala_ligase_MurC"/>
</dbReference>
<dbReference type="SUPFAM" id="SSF53244">
    <property type="entry name" value="MurD-like peptide ligases, peptide-binding domain"/>
    <property type="match status" value="1"/>
</dbReference>
<dbReference type="Pfam" id="PF02875">
    <property type="entry name" value="Mur_ligase_C"/>
    <property type="match status" value="1"/>
</dbReference>
<dbReference type="GO" id="GO:0051301">
    <property type="term" value="P:cell division"/>
    <property type="evidence" value="ECO:0007669"/>
    <property type="project" value="UniProtKB-KW"/>
</dbReference>
<evidence type="ECO:0000256" key="7">
    <source>
        <dbReference type="ARBA" id="ARBA00022741"/>
    </source>
</evidence>
<keyword evidence="11 14" id="KW-0131">Cell cycle</keyword>
<feature type="domain" description="Mur ligase N-terminal catalytic" evidence="15">
    <location>
        <begin position="36"/>
        <end position="132"/>
    </location>
</feature>
<sequence length="518" mass="53578">MNGDTRGAALGGGEIAGVPTRFDFRAELPALDAWQRIHLLNVAGAGVSRIARLLAARGVAVSGSDPADLPVMASLREAGIDAQVGWDAERVADVDAVVVSSATKEDVPELRAARERGLPVLHQAQALALATQGRRRIVVAGANGKTSTSAMVAWALRAAGRDCGYAIGAELVGRGRNAEVGTAPEFVIEGDESDGSFVTYRPEVAVLTNVRPDHLDLYGSFETVQRAYDEFLATIPRGGVLIACSDDPGARAAADRQRDRLRVITYGFGVEGQATPDLHLGTPDHRGMVWESVLQDNISGRTLNLRVKVPGAHNLLNAAAAHAVVVHASATGAHGAGGDAAGADATVVEGPVDPALEAASLAGLADFAGASRRFQVRGEAGGVVVVDDYAHNGDKVAAVVRTGAALARETGHRVVVAFQPHLFSRTRDFAAEFAAGLDAADEVLLLPVFGAREEPLPGVSSQLIADRLTTSHRAVGSLEELPDAVVESARPGDLVLLVGAGNVTTAGQAVLDALRAAS</sequence>
<dbReference type="InterPro" id="IPR004101">
    <property type="entry name" value="Mur_ligase_C"/>
</dbReference>
<dbReference type="AlphaFoldDB" id="C7NIN3"/>
<dbReference type="Gene3D" id="3.40.50.720">
    <property type="entry name" value="NAD(P)-binding Rossmann-like Domain"/>
    <property type="match status" value="1"/>
</dbReference>
<evidence type="ECO:0000259" key="15">
    <source>
        <dbReference type="Pfam" id="PF01225"/>
    </source>
</evidence>
<evidence type="ECO:0000256" key="6">
    <source>
        <dbReference type="ARBA" id="ARBA00022618"/>
    </source>
</evidence>
<dbReference type="GO" id="GO:0008360">
    <property type="term" value="P:regulation of cell shape"/>
    <property type="evidence" value="ECO:0007669"/>
    <property type="project" value="UniProtKB-KW"/>
</dbReference>
<dbReference type="KEGG" id="kse:Ksed_16560"/>
<dbReference type="GO" id="GO:0009252">
    <property type="term" value="P:peptidoglycan biosynthetic process"/>
    <property type="evidence" value="ECO:0007669"/>
    <property type="project" value="UniProtKB-UniRule"/>
</dbReference>
<comment type="catalytic activity">
    <reaction evidence="13 14">
        <text>UDP-N-acetyl-alpha-D-muramate + L-alanine + ATP = UDP-N-acetyl-alpha-D-muramoyl-L-alanine + ADP + phosphate + H(+)</text>
        <dbReference type="Rhea" id="RHEA:23372"/>
        <dbReference type="ChEBI" id="CHEBI:15378"/>
        <dbReference type="ChEBI" id="CHEBI:30616"/>
        <dbReference type="ChEBI" id="CHEBI:43474"/>
        <dbReference type="ChEBI" id="CHEBI:57972"/>
        <dbReference type="ChEBI" id="CHEBI:70757"/>
        <dbReference type="ChEBI" id="CHEBI:83898"/>
        <dbReference type="ChEBI" id="CHEBI:456216"/>
        <dbReference type="EC" id="6.3.2.8"/>
    </reaction>
</comment>